<protein>
    <submittedName>
        <fullName evidence="1">Uncharacterized protein</fullName>
    </submittedName>
</protein>
<evidence type="ECO:0000313" key="1">
    <source>
        <dbReference type="EMBL" id="KAJ3732294.1"/>
    </source>
</evidence>
<dbReference type="EMBL" id="JANVFO010000025">
    <property type="protein sequence ID" value="KAJ3732294.1"/>
    <property type="molecule type" value="Genomic_DNA"/>
</dbReference>
<dbReference type="AlphaFoldDB" id="A0AA38JCC8"/>
<gene>
    <name evidence="1" type="ORF">DFJ43DRAFT_1074695</name>
</gene>
<reference evidence="1" key="2">
    <citation type="journal article" date="2023" name="Proc. Natl. Acad. Sci. U.S.A.">
        <title>A global phylogenomic analysis of the shiitake genus Lentinula.</title>
        <authorList>
            <person name="Sierra-Patev S."/>
            <person name="Min B."/>
            <person name="Naranjo-Ortiz M."/>
            <person name="Looney B."/>
            <person name="Konkel Z."/>
            <person name="Slot J.C."/>
            <person name="Sakamoto Y."/>
            <person name="Steenwyk J.L."/>
            <person name="Rokas A."/>
            <person name="Carro J."/>
            <person name="Camarero S."/>
            <person name="Ferreira P."/>
            <person name="Molpeceres G."/>
            <person name="Ruiz-Duenas F.J."/>
            <person name="Serrano A."/>
            <person name="Henrissat B."/>
            <person name="Drula E."/>
            <person name="Hughes K.W."/>
            <person name="Mata J.L."/>
            <person name="Ishikawa N.K."/>
            <person name="Vargas-Isla R."/>
            <person name="Ushijima S."/>
            <person name="Smith C.A."/>
            <person name="Donoghue J."/>
            <person name="Ahrendt S."/>
            <person name="Andreopoulos W."/>
            <person name="He G."/>
            <person name="LaButti K."/>
            <person name="Lipzen A."/>
            <person name="Ng V."/>
            <person name="Riley R."/>
            <person name="Sandor L."/>
            <person name="Barry K."/>
            <person name="Martinez A.T."/>
            <person name="Xiao Y."/>
            <person name="Gibbons J.G."/>
            <person name="Terashima K."/>
            <person name="Grigoriev I.V."/>
            <person name="Hibbett D."/>
        </authorList>
    </citation>
    <scope>NUCLEOTIDE SEQUENCE</scope>
    <source>
        <strain evidence="1">ET3784</strain>
    </source>
</reference>
<comment type="caution">
    <text evidence="1">The sequence shown here is derived from an EMBL/GenBank/DDBJ whole genome shotgun (WGS) entry which is preliminary data.</text>
</comment>
<name>A0AA38JCC8_9AGAR</name>
<organism evidence="1 2">
    <name type="scientific">Lentinula guzmanii</name>
    <dbReference type="NCBI Taxonomy" id="2804957"/>
    <lineage>
        <taxon>Eukaryota</taxon>
        <taxon>Fungi</taxon>
        <taxon>Dikarya</taxon>
        <taxon>Basidiomycota</taxon>
        <taxon>Agaricomycotina</taxon>
        <taxon>Agaricomycetes</taxon>
        <taxon>Agaricomycetidae</taxon>
        <taxon>Agaricales</taxon>
        <taxon>Marasmiineae</taxon>
        <taxon>Omphalotaceae</taxon>
        <taxon>Lentinula</taxon>
    </lineage>
</organism>
<dbReference type="Proteomes" id="UP001176059">
    <property type="component" value="Unassembled WGS sequence"/>
</dbReference>
<evidence type="ECO:0000313" key="2">
    <source>
        <dbReference type="Proteomes" id="UP001176059"/>
    </source>
</evidence>
<keyword evidence="2" id="KW-1185">Reference proteome</keyword>
<sequence>MKSLMKDRLVQVLLSSYVLALWFPQQNTWDLHYFNNRDWYIIRPPLRKKYYKHRFNQYRFSEAEHNKQSLLLDMRIGTRQR</sequence>
<proteinExistence type="predicted"/>
<reference evidence="1" key="1">
    <citation type="submission" date="2022-08" db="EMBL/GenBank/DDBJ databases">
        <authorList>
            <consortium name="DOE Joint Genome Institute"/>
            <person name="Min B."/>
            <person name="Sierra-Patev S."/>
            <person name="Naranjo-Ortiz M."/>
            <person name="Looney B."/>
            <person name="Konkel Z."/>
            <person name="Slot J.C."/>
            <person name="Sakamoto Y."/>
            <person name="Steenwyk J.L."/>
            <person name="Rokas A."/>
            <person name="Carro J."/>
            <person name="Camarero S."/>
            <person name="Ferreira P."/>
            <person name="Molpeceres G."/>
            <person name="Ruiz-duenas F.J."/>
            <person name="Serrano A."/>
            <person name="Henrissat B."/>
            <person name="Drula E."/>
            <person name="Hughes K.W."/>
            <person name="Mata J.L."/>
            <person name="Ishikawa N.K."/>
            <person name="Vargas-Isla R."/>
            <person name="Ushijima S."/>
            <person name="Smith C.A."/>
            <person name="Ahrendt S."/>
            <person name="Andreopoulos W."/>
            <person name="He G."/>
            <person name="LaButti K."/>
            <person name="Lipzen A."/>
            <person name="Ng V."/>
            <person name="Riley R."/>
            <person name="Sandor L."/>
            <person name="Barry K."/>
            <person name="Martinez A.T."/>
            <person name="Xiao Y."/>
            <person name="Gibbons J.G."/>
            <person name="Terashima K."/>
            <person name="Hibbett D.S."/>
            <person name="Grigoriev I.V."/>
        </authorList>
    </citation>
    <scope>NUCLEOTIDE SEQUENCE</scope>
    <source>
        <strain evidence="1">ET3784</strain>
    </source>
</reference>
<accession>A0AA38JCC8</accession>